<name>A0A1Q9CQD5_SYMMI</name>
<protein>
    <submittedName>
        <fullName evidence="2">Uncharacterized protein</fullName>
    </submittedName>
</protein>
<dbReference type="EMBL" id="LSRX01000995">
    <property type="protein sequence ID" value="OLP85120.1"/>
    <property type="molecule type" value="Genomic_DNA"/>
</dbReference>
<dbReference type="AlphaFoldDB" id="A0A1Q9CQD5"/>
<evidence type="ECO:0000313" key="2">
    <source>
        <dbReference type="EMBL" id="OLP85120.1"/>
    </source>
</evidence>
<organism evidence="2 3">
    <name type="scientific">Symbiodinium microadriaticum</name>
    <name type="common">Dinoflagellate</name>
    <name type="synonym">Zooxanthella microadriatica</name>
    <dbReference type="NCBI Taxonomy" id="2951"/>
    <lineage>
        <taxon>Eukaryota</taxon>
        <taxon>Sar</taxon>
        <taxon>Alveolata</taxon>
        <taxon>Dinophyceae</taxon>
        <taxon>Suessiales</taxon>
        <taxon>Symbiodiniaceae</taxon>
        <taxon>Symbiodinium</taxon>
    </lineage>
</organism>
<dbReference type="InterPro" id="IPR035992">
    <property type="entry name" value="Ricin_B-like_lectins"/>
</dbReference>
<proteinExistence type="predicted"/>
<sequence>MLGSFGKELSLVWLDLHVLGGDKFAYQVTGPTGSCWKGSRGGVYQDLATEMGFTYELTYKLIDAYFDKKDSKEEKSWVEVQSPVGHPVLDEEASTSNSAKEPTKGQWQTKGPYTFIAAGNKSRIFFYTGGTACTSIDDVIVRKTKDPKYVVYNFAHLINDGHFMVTKGAFPSNASDNSSDGSSLQVLKDNVVIMKPSEKAGDAREASRGENDLDVNTLQLTGGGCSRVSGFVRYTPKPLYKYDEKELMNGSVLSSVTFEVQEPIGNPVNPPVNIGVTGAVINAVLDPSPEHLRIRVRKEASVKSNDTENVVEAQLYFFCKGGDRMSYRSGWKLFTYQFAGNEGLCLSMGARDSMGMGCHEVSCRKNPISDASLQPCNEEDWAQNFYPEGPLVRSASPAERCLAVDYSAHVEPCKPLTLKMCNESDPGQRWSIVGGDSAQDAALLKMEDGLVASTPKAKTQLASFDMLIQACAEKDVAAVKQWNQIPSPTVASLVMAHELSTNFTQKASGSGELLLSDVWAEAVCPWFFNPPLHTDSKFLKCYNSDLCDPEEDGEDCCATRKGTFMCSSSAPYMCKSKTNGKAPSDYFCVKDNADCEEYEGRRPCEGPPGDEGSVGEPGEDGLPGEDGRTGDPGVVKEAAPPSLSRAGAKAFLAQGASPAEVAGAVALNCMLSLIAFGSLRGKIKDRMDGKAGSVAPQRA</sequence>
<dbReference type="OrthoDB" id="415020at2759"/>
<feature type="region of interest" description="Disordered" evidence="1">
    <location>
        <begin position="598"/>
        <end position="641"/>
    </location>
</feature>
<reference evidence="2 3" key="1">
    <citation type="submission" date="2016-02" db="EMBL/GenBank/DDBJ databases">
        <title>Genome analysis of coral dinoflagellate symbionts highlights evolutionary adaptations to a symbiotic lifestyle.</title>
        <authorList>
            <person name="Aranda M."/>
            <person name="Li Y."/>
            <person name="Liew Y.J."/>
            <person name="Baumgarten S."/>
            <person name="Simakov O."/>
            <person name="Wilson M."/>
            <person name="Piel J."/>
            <person name="Ashoor H."/>
            <person name="Bougouffa S."/>
            <person name="Bajic V.B."/>
            <person name="Ryu T."/>
            <person name="Ravasi T."/>
            <person name="Bayer T."/>
            <person name="Micklem G."/>
            <person name="Kim H."/>
            <person name="Bhak J."/>
            <person name="Lajeunesse T.C."/>
            <person name="Voolstra C.R."/>
        </authorList>
    </citation>
    <scope>NUCLEOTIDE SEQUENCE [LARGE SCALE GENOMIC DNA]</scope>
    <source>
        <strain evidence="2 3">CCMP2467</strain>
    </source>
</reference>
<accession>A0A1Q9CQD5</accession>
<feature type="compositionally biased region" description="Polar residues" evidence="1">
    <location>
        <begin position="94"/>
        <end position="107"/>
    </location>
</feature>
<evidence type="ECO:0000256" key="1">
    <source>
        <dbReference type="SAM" id="MobiDB-lite"/>
    </source>
</evidence>
<dbReference type="PROSITE" id="PS50231">
    <property type="entry name" value="RICIN_B_LECTIN"/>
    <property type="match status" value="1"/>
</dbReference>
<dbReference type="Proteomes" id="UP000186817">
    <property type="component" value="Unassembled WGS sequence"/>
</dbReference>
<comment type="caution">
    <text evidence="2">The sequence shown here is derived from an EMBL/GenBank/DDBJ whole genome shotgun (WGS) entry which is preliminary data.</text>
</comment>
<evidence type="ECO:0000313" key="3">
    <source>
        <dbReference type="Proteomes" id="UP000186817"/>
    </source>
</evidence>
<keyword evidence="3" id="KW-1185">Reference proteome</keyword>
<dbReference type="SUPFAM" id="SSF50370">
    <property type="entry name" value="Ricin B-like lectins"/>
    <property type="match status" value="1"/>
</dbReference>
<feature type="region of interest" description="Disordered" evidence="1">
    <location>
        <begin position="88"/>
        <end position="107"/>
    </location>
</feature>
<gene>
    <name evidence="2" type="ORF">AK812_SmicGene33925</name>
</gene>